<dbReference type="InterPro" id="IPR042197">
    <property type="entry name" value="Apaf_helical"/>
</dbReference>
<evidence type="ECO:0000259" key="6">
    <source>
        <dbReference type="Pfam" id="PF23286"/>
    </source>
</evidence>
<dbReference type="SUPFAM" id="SSF52058">
    <property type="entry name" value="L domain-like"/>
    <property type="match status" value="1"/>
</dbReference>
<keyword evidence="7" id="KW-1185">Reference proteome</keyword>
<accession>A0A6P5T0T4</accession>
<dbReference type="Gene3D" id="3.40.50.300">
    <property type="entry name" value="P-loop containing nucleotide triphosphate hydrolases"/>
    <property type="match status" value="1"/>
</dbReference>
<keyword evidence="1" id="KW-0433">Leucine-rich repeat</keyword>
<dbReference type="SUPFAM" id="SSF52540">
    <property type="entry name" value="P-loop containing nucleoside triphosphate hydrolases"/>
    <property type="match status" value="1"/>
</dbReference>
<dbReference type="InterPro" id="IPR032675">
    <property type="entry name" value="LRR_dom_sf"/>
</dbReference>
<dbReference type="InterPro" id="IPR002182">
    <property type="entry name" value="NB-ARC"/>
</dbReference>
<dbReference type="Gene3D" id="1.10.8.430">
    <property type="entry name" value="Helical domain of apoptotic protease-activating factors"/>
    <property type="match status" value="1"/>
</dbReference>
<dbReference type="InterPro" id="IPR058546">
    <property type="entry name" value="RPS4B/Roq1-like_LRR"/>
</dbReference>
<dbReference type="InterPro" id="IPR044974">
    <property type="entry name" value="Disease_R_plants"/>
</dbReference>
<keyword evidence="2" id="KW-0677">Repeat</keyword>
<evidence type="ECO:0000259" key="4">
    <source>
        <dbReference type="Pfam" id="PF00931"/>
    </source>
</evidence>
<reference evidence="8" key="1">
    <citation type="submission" date="2025-08" db="UniProtKB">
        <authorList>
            <consortium name="RefSeq"/>
        </authorList>
    </citation>
    <scope>IDENTIFICATION</scope>
</reference>
<feature type="domain" description="Disease resistance protein Roq1-like winged-helix" evidence="5">
    <location>
        <begin position="182"/>
        <end position="250"/>
    </location>
</feature>
<dbReference type="GO" id="GO:0006952">
    <property type="term" value="P:defense response"/>
    <property type="evidence" value="ECO:0007669"/>
    <property type="project" value="InterPro"/>
</dbReference>
<dbReference type="RefSeq" id="XP_021820212.1">
    <property type="nucleotide sequence ID" value="XM_021964520.1"/>
</dbReference>
<dbReference type="PRINTS" id="PR00364">
    <property type="entry name" value="DISEASERSIST"/>
</dbReference>
<dbReference type="GeneID" id="110761935"/>
<evidence type="ECO:0000313" key="7">
    <source>
        <dbReference type="Proteomes" id="UP000515124"/>
    </source>
</evidence>
<evidence type="ECO:0000259" key="5">
    <source>
        <dbReference type="Pfam" id="PF23282"/>
    </source>
</evidence>
<evidence type="ECO:0000256" key="3">
    <source>
        <dbReference type="ARBA" id="ARBA00022821"/>
    </source>
</evidence>
<dbReference type="GO" id="GO:0043531">
    <property type="term" value="F:ADP binding"/>
    <property type="evidence" value="ECO:0007669"/>
    <property type="project" value="InterPro"/>
</dbReference>
<dbReference type="Pfam" id="PF23286">
    <property type="entry name" value="LRR_13"/>
    <property type="match status" value="1"/>
</dbReference>
<dbReference type="SUPFAM" id="SSF46785">
    <property type="entry name" value="Winged helix' DNA-binding domain"/>
    <property type="match status" value="1"/>
</dbReference>
<dbReference type="Pfam" id="PF23282">
    <property type="entry name" value="WHD_ROQ1"/>
    <property type="match status" value="1"/>
</dbReference>
<dbReference type="InterPro" id="IPR036390">
    <property type="entry name" value="WH_DNA-bd_sf"/>
</dbReference>
<feature type="domain" description="Disease resistance protein RPS4B/Roq1-like leucine-rich repeats" evidence="6">
    <location>
        <begin position="438"/>
        <end position="660"/>
    </location>
</feature>
<feature type="domain" description="NB-ARC" evidence="4">
    <location>
        <begin position="22"/>
        <end position="110"/>
    </location>
</feature>
<evidence type="ECO:0000313" key="8">
    <source>
        <dbReference type="RefSeq" id="XP_021820212.1"/>
    </source>
</evidence>
<dbReference type="InterPro" id="IPR027417">
    <property type="entry name" value="P-loop_NTPase"/>
</dbReference>
<evidence type="ECO:0000256" key="2">
    <source>
        <dbReference type="ARBA" id="ARBA00022737"/>
    </source>
</evidence>
<sequence>MPHGGLIQLQETLLHKYLGKKLKIHSADEGIGVIKERLRHKKIILVLDDVDQLEQLENLAGVGWFGEGSRVIITTKDSGLLNSHGIESIYHVQELNDDQALELFSLNAFGRSEPPKDFSELAQRAIAYAQGLPVALTLLGSHLCNKRIHRWQVILDDYEGEPYTGIQKVLRKSYDALENSVQQVFLDIACFFKGEHKNYVLQIVSSSKNKVTQDCIEVLVEKAMITIECNKILIHDLLEKLGKDIVREESPNDPGKRSRLWFHEDVKQVLMENTGTRKIKGIMVKLPEPDEIPLNEKSFVGMVNLEIFINRNAFLSGHIEYLPNELRLIDWGRCQLQFLPSNFRAKHLVVFNMPCSDIRILERFKNLPKLTSMNLRGCQFLKKIPDLSGLPNLKCLNLSECTSLVEVDGSVGFLDKLVELDLGGCFELTRFATRLGLKSLRRFVLIDCKRLESFPEIEVKMESLWNLYMEGSGIRELPSSIANLTELRKLSADYCENLTITSLRSIYGLQRLTELSLNGCPKLLSFRDKVNSEVSSSNTKLHLLSTNSNISLALPNLFEFDVKGCNLSESDFLLPLDCWSTLTYLDLSGNNFVRLSGCINKFINLRHLYLHDCRSLLEIPDEVLPPRVACIVLDNCTSLEKIPKLPPAVEHLSLINCIRLRGYDIGENIFLNQVYSEFEIHLPGDEVLKWFSCCKDAALVEHYPNPDGEEEYDAGCELS</sequence>
<dbReference type="InterPro" id="IPR058192">
    <property type="entry name" value="WHD_ROQ1-like"/>
</dbReference>
<proteinExistence type="predicted"/>
<dbReference type="AlphaFoldDB" id="A0A6P5T0T4"/>
<dbReference type="KEGG" id="pavi:110761935"/>
<name>A0A6P5T0T4_PRUAV</name>
<dbReference type="Gene3D" id="3.80.10.10">
    <property type="entry name" value="Ribonuclease Inhibitor"/>
    <property type="match status" value="2"/>
</dbReference>
<organism evidence="7 8">
    <name type="scientific">Prunus avium</name>
    <name type="common">Cherry</name>
    <name type="synonym">Cerasus avium</name>
    <dbReference type="NCBI Taxonomy" id="42229"/>
    <lineage>
        <taxon>Eukaryota</taxon>
        <taxon>Viridiplantae</taxon>
        <taxon>Streptophyta</taxon>
        <taxon>Embryophyta</taxon>
        <taxon>Tracheophyta</taxon>
        <taxon>Spermatophyta</taxon>
        <taxon>Magnoliopsida</taxon>
        <taxon>eudicotyledons</taxon>
        <taxon>Gunneridae</taxon>
        <taxon>Pentapetalae</taxon>
        <taxon>rosids</taxon>
        <taxon>fabids</taxon>
        <taxon>Rosales</taxon>
        <taxon>Rosaceae</taxon>
        <taxon>Amygdaloideae</taxon>
        <taxon>Amygdaleae</taxon>
        <taxon>Prunus</taxon>
    </lineage>
</organism>
<evidence type="ECO:0000256" key="1">
    <source>
        <dbReference type="ARBA" id="ARBA00022614"/>
    </source>
</evidence>
<dbReference type="PANTHER" id="PTHR11017:SF587">
    <property type="entry name" value="NB-ARC DOMAIN PROTEIN"/>
    <property type="match status" value="1"/>
</dbReference>
<protein>
    <submittedName>
        <fullName evidence="8">TMV resistance protein N-like</fullName>
    </submittedName>
</protein>
<keyword evidence="3" id="KW-0611">Plant defense</keyword>
<dbReference type="Proteomes" id="UP000515124">
    <property type="component" value="Unplaced"/>
</dbReference>
<gene>
    <name evidence="8" type="primary">LOC110761935</name>
</gene>
<dbReference type="Pfam" id="PF00931">
    <property type="entry name" value="NB-ARC"/>
    <property type="match status" value="1"/>
</dbReference>
<dbReference type="PANTHER" id="PTHR11017">
    <property type="entry name" value="LEUCINE-RICH REPEAT-CONTAINING PROTEIN"/>
    <property type="match status" value="1"/>
</dbReference>